<proteinExistence type="inferred from homology"/>
<dbReference type="InterPro" id="IPR002068">
    <property type="entry name" value="A-crystallin/Hsp20_dom"/>
</dbReference>
<organism evidence="4 5">
    <name type="scientific">Aquibacillus halophilus</name>
    <dbReference type="NCBI Taxonomy" id="930132"/>
    <lineage>
        <taxon>Bacteria</taxon>
        <taxon>Bacillati</taxon>
        <taxon>Bacillota</taxon>
        <taxon>Bacilli</taxon>
        <taxon>Bacillales</taxon>
        <taxon>Bacillaceae</taxon>
        <taxon>Aquibacillus</taxon>
    </lineage>
</organism>
<comment type="caution">
    <text evidence="4">The sequence shown here is derived from an EMBL/GenBank/DDBJ whole genome shotgun (WGS) entry which is preliminary data.</text>
</comment>
<name>A0A6A8DEC5_9BACI</name>
<evidence type="ECO:0000313" key="4">
    <source>
        <dbReference type="EMBL" id="MRH44048.1"/>
    </source>
</evidence>
<evidence type="ECO:0000256" key="1">
    <source>
        <dbReference type="PROSITE-ProRule" id="PRU00285"/>
    </source>
</evidence>
<dbReference type="Proteomes" id="UP000799092">
    <property type="component" value="Unassembled WGS sequence"/>
</dbReference>
<gene>
    <name evidence="4" type="ORF">GH741_15500</name>
</gene>
<dbReference type="RefSeq" id="WP_153737655.1">
    <property type="nucleotide sequence ID" value="NZ_WJNG01000013.1"/>
</dbReference>
<dbReference type="InterPro" id="IPR008978">
    <property type="entry name" value="HSP20-like_chaperone"/>
</dbReference>
<dbReference type="Gene3D" id="2.60.40.790">
    <property type="match status" value="1"/>
</dbReference>
<dbReference type="PANTHER" id="PTHR11527">
    <property type="entry name" value="HEAT-SHOCK PROTEIN 20 FAMILY MEMBER"/>
    <property type="match status" value="1"/>
</dbReference>
<dbReference type="Pfam" id="PF00011">
    <property type="entry name" value="HSP20"/>
    <property type="match status" value="1"/>
</dbReference>
<evidence type="ECO:0000259" key="3">
    <source>
        <dbReference type="PROSITE" id="PS01031"/>
    </source>
</evidence>
<dbReference type="AlphaFoldDB" id="A0A6A8DEC5"/>
<dbReference type="InterPro" id="IPR031107">
    <property type="entry name" value="Small_HSP"/>
</dbReference>
<dbReference type="CDD" id="cd06464">
    <property type="entry name" value="ACD_sHsps-like"/>
    <property type="match status" value="1"/>
</dbReference>
<accession>A0A6A8DEC5</accession>
<dbReference type="SUPFAM" id="SSF49764">
    <property type="entry name" value="HSP20-like chaperones"/>
    <property type="match status" value="1"/>
</dbReference>
<protein>
    <submittedName>
        <fullName evidence="4">Hsp20 family protein</fullName>
    </submittedName>
</protein>
<sequence>MKDDYKSDSKSQKKADLGEMGNDLIKKMDEIFYSKPSRNIMDSIDSFFQQSSTPFSRIPVDMYESDSEWVVKVDLPGVEKERINIDIVGDRIKISVSDDKEVKEVDDKYNYHRRERRYHRAERTVQMPYPIDKRTAKAKFKNGILEIRGPKKSISNYHLDIE</sequence>
<keyword evidence="5" id="KW-1185">Reference proteome</keyword>
<dbReference type="PROSITE" id="PS01031">
    <property type="entry name" value="SHSP"/>
    <property type="match status" value="1"/>
</dbReference>
<feature type="domain" description="SHSP" evidence="3">
    <location>
        <begin position="51"/>
        <end position="162"/>
    </location>
</feature>
<dbReference type="OrthoDB" id="1806521at2"/>
<reference evidence="4" key="1">
    <citation type="submission" date="2019-11" db="EMBL/GenBank/DDBJ databases">
        <authorList>
            <person name="Li J."/>
        </authorList>
    </citation>
    <scope>NUCLEOTIDE SEQUENCE</scope>
    <source>
        <strain evidence="4">B6B</strain>
    </source>
</reference>
<comment type="similarity">
    <text evidence="1 2">Belongs to the small heat shock protein (HSP20) family.</text>
</comment>
<dbReference type="EMBL" id="WJNG01000013">
    <property type="protein sequence ID" value="MRH44048.1"/>
    <property type="molecule type" value="Genomic_DNA"/>
</dbReference>
<evidence type="ECO:0000313" key="5">
    <source>
        <dbReference type="Proteomes" id="UP000799092"/>
    </source>
</evidence>
<evidence type="ECO:0000256" key="2">
    <source>
        <dbReference type="RuleBase" id="RU003616"/>
    </source>
</evidence>